<proteinExistence type="inferred from homology"/>
<dbReference type="GO" id="GO:0016567">
    <property type="term" value="P:protein ubiquitination"/>
    <property type="evidence" value="ECO:0007669"/>
    <property type="project" value="UniProtKB-ARBA"/>
</dbReference>
<evidence type="ECO:0000256" key="18">
    <source>
        <dbReference type="ARBA" id="ARBA00074642"/>
    </source>
</evidence>
<dbReference type="EMBL" id="JAAKFY010000012">
    <property type="protein sequence ID" value="KAF3848636.1"/>
    <property type="molecule type" value="Genomic_DNA"/>
</dbReference>
<keyword evidence="14" id="KW-0833">Ubl conjugation pathway</keyword>
<evidence type="ECO:0000256" key="3">
    <source>
        <dbReference type="ARBA" id="ARBA00004496"/>
    </source>
</evidence>
<evidence type="ECO:0000313" key="24">
    <source>
        <dbReference type="Proteomes" id="UP000518266"/>
    </source>
</evidence>
<keyword evidence="10" id="KW-0808">Transferase</keyword>
<evidence type="ECO:0000256" key="13">
    <source>
        <dbReference type="ARBA" id="ARBA00022771"/>
    </source>
</evidence>
<evidence type="ECO:0000256" key="8">
    <source>
        <dbReference type="ARBA" id="ARBA00022490"/>
    </source>
</evidence>
<keyword evidence="24" id="KW-1185">Reference proteome</keyword>
<sequence length="159" mass="18390">MAEDRDLSVDAGIPPPQYQLQQLPQHYQHYLASPRMHHFPRNTSSAQVVVHEIRNYPYPQLHLLALQSLNPSRHATAVRESYEELLQLEDRLGSTGEEEETDVDEKCTICLSMLEDKEDVRRLPCMHLFHQGCVDQWLATSRKCPICRVDIETQLNPDS</sequence>
<dbReference type="SMART" id="SM00744">
    <property type="entry name" value="RINGv"/>
    <property type="match status" value="1"/>
</dbReference>
<evidence type="ECO:0000256" key="19">
    <source>
        <dbReference type="ARBA" id="ARBA00076609"/>
    </source>
</evidence>
<reference evidence="23 24" key="1">
    <citation type="submission" date="2020-03" db="EMBL/GenBank/DDBJ databases">
        <title>Dissostichus mawsoni Genome sequencing and assembly.</title>
        <authorList>
            <person name="Park H."/>
        </authorList>
    </citation>
    <scope>NUCLEOTIDE SEQUENCE [LARGE SCALE GENOMIC DNA]</scope>
    <source>
        <strain evidence="23">DM0001</strain>
        <tissue evidence="23">Muscle</tissue>
    </source>
</reference>
<evidence type="ECO:0000256" key="12">
    <source>
        <dbReference type="ARBA" id="ARBA00022763"/>
    </source>
</evidence>
<keyword evidence="15" id="KW-0862">Zinc</keyword>
<comment type="caution">
    <text evidence="23">The sequence shown here is derived from an EMBL/GenBank/DDBJ whole genome shotgun (WGS) entry which is preliminary data.</text>
</comment>
<evidence type="ECO:0000313" key="23">
    <source>
        <dbReference type="EMBL" id="KAF3848636.1"/>
    </source>
</evidence>
<evidence type="ECO:0000256" key="16">
    <source>
        <dbReference type="ARBA" id="ARBA00023204"/>
    </source>
</evidence>
<comment type="pathway">
    <text evidence="4">Protein modification; protein ubiquitination.</text>
</comment>
<evidence type="ECO:0000256" key="2">
    <source>
        <dbReference type="ARBA" id="ARBA00004322"/>
    </source>
</evidence>
<comment type="similarity">
    <text evidence="5">Belongs to the Arkadia family.</text>
</comment>
<dbReference type="Gene3D" id="3.30.40.10">
    <property type="entry name" value="Zinc/RING finger domain, C3HC4 (zinc finger)"/>
    <property type="match status" value="1"/>
</dbReference>
<evidence type="ECO:0000256" key="17">
    <source>
        <dbReference type="ARBA" id="ARBA00023242"/>
    </source>
</evidence>
<dbReference type="OrthoDB" id="8062037at2759"/>
<dbReference type="GO" id="GO:0008270">
    <property type="term" value="F:zinc ion binding"/>
    <property type="evidence" value="ECO:0007669"/>
    <property type="project" value="UniProtKB-KW"/>
</dbReference>
<dbReference type="InterPro" id="IPR011016">
    <property type="entry name" value="Znf_RING-CH"/>
</dbReference>
<dbReference type="EC" id="2.3.2.27" evidence="6"/>
<gene>
    <name evidence="23" type="ORF">F7725_015133</name>
</gene>
<dbReference type="InterPro" id="IPR001841">
    <property type="entry name" value="Znf_RING"/>
</dbReference>
<dbReference type="PANTHER" id="PTHR22937">
    <property type="entry name" value="E3 UBIQUITIN-PROTEIN LIGASE RNF165"/>
    <property type="match status" value="1"/>
</dbReference>
<keyword evidence="16" id="KW-0234">DNA repair</keyword>
<evidence type="ECO:0000256" key="11">
    <source>
        <dbReference type="ARBA" id="ARBA00022723"/>
    </source>
</evidence>
<evidence type="ECO:0000256" key="6">
    <source>
        <dbReference type="ARBA" id="ARBA00012483"/>
    </source>
</evidence>
<keyword evidence="13 21" id="KW-0863">Zinc-finger</keyword>
<dbReference type="InterPro" id="IPR013083">
    <property type="entry name" value="Znf_RING/FYVE/PHD"/>
</dbReference>
<dbReference type="PROSITE" id="PS50089">
    <property type="entry name" value="ZF_RING_2"/>
    <property type="match status" value="1"/>
</dbReference>
<evidence type="ECO:0000256" key="21">
    <source>
        <dbReference type="PROSITE-ProRule" id="PRU00175"/>
    </source>
</evidence>
<accession>A0A7J5YGL6</accession>
<dbReference type="GO" id="GO:0061630">
    <property type="term" value="F:ubiquitin protein ligase activity"/>
    <property type="evidence" value="ECO:0007669"/>
    <property type="project" value="UniProtKB-EC"/>
</dbReference>
<evidence type="ECO:0000256" key="9">
    <source>
        <dbReference type="ARBA" id="ARBA00022499"/>
    </source>
</evidence>
<dbReference type="SUPFAM" id="SSF57850">
    <property type="entry name" value="RING/U-box"/>
    <property type="match status" value="1"/>
</dbReference>
<comment type="subcellular location">
    <subcellularLocation>
        <location evidence="3">Cytoplasm</location>
    </subcellularLocation>
    <subcellularLocation>
        <location evidence="2">Nucleus</location>
        <location evidence="2">PML body</location>
    </subcellularLocation>
</comment>
<dbReference type="GO" id="GO:0016605">
    <property type="term" value="C:PML body"/>
    <property type="evidence" value="ECO:0007669"/>
    <property type="project" value="UniProtKB-SubCell"/>
</dbReference>
<dbReference type="Pfam" id="PF13639">
    <property type="entry name" value="zf-RING_2"/>
    <property type="match status" value="1"/>
</dbReference>
<dbReference type="GO" id="GO:0005737">
    <property type="term" value="C:cytoplasm"/>
    <property type="evidence" value="ECO:0007669"/>
    <property type="project" value="UniProtKB-SubCell"/>
</dbReference>
<dbReference type="AlphaFoldDB" id="A0A7J5YGL6"/>
<evidence type="ECO:0000256" key="14">
    <source>
        <dbReference type="ARBA" id="ARBA00022786"/>
    </source>
</evidence>
<feature type="domain" description="RING-type" evidence="22">
    <location>
        <begin position="107"/>
        <end position="148"/>
    </location>
</feature>
<evidence type="ECO:0000256" key="1">
    <source>
        <dbReference type="ARBA" id="ARBA00000900"/>
    </source>
</evidence>
<evidence type="ECO:0000256" key="7">
    <source>
        <dbReference type="ARBA" id="ARBA00022473"/>
    </source>
</evidence>
<keyword evidence="9" id="KW-1017">Isopeptide bond</keyword>
<keyword evidence="8" id="KW-0963">Cytoplasm</keyword>
<evidence type="ECO:0000256" key="4">
    <source>
        <dbReference type="ARBA" id="ARBA00004906"/>
    </source>
</evidence>
<keyword evidence="12" id="KW-0227">DNA damage</keyword>
<dbReference type="SMART" id="SM00184">
    <property type="entry name" value="RING"/>
    <property type="match status" value="1"/>
</dbReference>
<organism evidence="23 24">
    <name type="scientific">Dissostichus mawsoni</name>
    <name type="common">Antarctic cod</name>
    <dbReference type="NCBI Taxonomy" id="36200"/>
    <lineage>
        <taxon>Eukaryota</taxon>
        <taxon>Metazoa</taxon>
        <taxon>Chordata</taxon>
        <taxon>Craniata</taxon>
        <taxon>Vertebrata</taxon>
        <taxon>Euteleostomi</taxon>
        <taxon>Actinopterygii</taxon>
        <taxon>Neopterygii</taxon>
        <taxon>Teleostei</taxon>
        <taxon>Neoteleostei</taxon>
        <taxon>Acanthomorphata</taxon>
        <taxon>Eupercaria</taxon>
        <taxon>Perciformes</taxon>
        <taxon>Notothenioidei</taxon>
        <taxon>Nototheniidae</taxon>
        <taxon>Dissostichus</taxon>
    </lineage>
</organism>
<dbReference type="GO" id="GO:0006281">
    <property type="term" value="P:DNA repair"/>
    <property type="evidence" value="ECO:0007669"/>
    <property type="project" value="UniProtKB-KW"/>
</dbReference>
<name>A0A7J5YGL6_DISMA</name>
<dbReference type="FunFam" id="3.30.40.10:FF:000165">
    <property type="entry name" value="E3 ubiquitin-protein ligase Arkadia isoform X1"/>
    <property type="match status" value="1"/>
</dbReference>
<evidence type="ECO:0000256" key="20">
    <source>
        <dbReference type="ARBA" id="ARBA00080426"/>
    </source>
</evidence>
<dbReference type="PANTHER" id="PTHR22937:SF203">
    <property type="entry name" value="RING-TYPE E3 UBIQUITIN TRANSFERASE"/>
    <property type="match status" value="1"/>
</dbReference>
<evidence type="ECO:0000256" key="5">
    <source>
        <dbReference type="ARBA" id="ARBA00007622"/>
    </source>
</evidence>
<keyword evidence="11" id="KW-0479">Metal-binding</keyword>
<comment type="catalytic activity">
    <reaction evidence="1">
        <text>S-ubiquitinyl-[E2 ubiquitin-conjugating enzyme]-L-cysteine + [acceptor protein]-L-lysine = [E2 ubiquitin-conjugating enzyme]-L-cysteine + N(6)-ubiquitinyl-[acceptor protein]-L-lysine.</text>
        <dbReference type="EC" id="2.3.2.27"/>
    </reaction>
</comment>
<evidence type="ECO:0000259" key="22">
    <source>
        <dbReference type="PROSITE" id="PS50089"/>
    </source>
</evidence>
<keyword evidence="7" id="KW-0217">Developmental protein</keyword>
<dbReference type="Proteomes" id="UP000518266">
    <property type="component" value="Unassembled WGS sequence"/>
</dbReference>
<dbReference type="InterPro" id="IPR045191">
    <property type="entry name" value="MBR1/2-like"/>
</dbReference>
<keyword evidence="17" id="KW-0539">Nucleus</keyword>
<protein>
    <recommendedName>
        <fullName evidence="18">E3 ubiquitin-protein ligase Arkadia</fullName>
        <ecNumber evidence="6">2.3.2.27</ecNumber>
    </recommendedName>
    <alternativeName>
        <fullName evidence="20">RING finger protein 111</fullName>
    </alternativeName>
    <alternativeName>
        <fullName evidence="19">RING-type E3 ubiquitin transferase Arkadia</fullName>
    </alternativeName>
</protein>
<evidence type="ECO:0000256" key="10">
    <source>
        <dbReference type="ARBA" id="ARBA00022679"/>
    </source>
</evidence>
<evidence type="ECO:0000256" key="15">
    <source>
        <dbReference type="ARBA" id="ARBA00022833"/>
    </source>
</evidence>